<proteinExistence type="predicted"/>
<gene>
    <name evidence="1" type="ORF">AL0462_1019</name>
    <name evidence="2" type="ORF">AL0467_1171</name>
</gene>
<protein>
    <submittedName>
        <fullName evidence="1">Helicase domain-containing protein</fullName>
    </submittedName>
</protein>
<dbReference type="Proteomes" id="UP000193905">
    <property type="component" value="Unassembled WGS sequence"/>
</dbReference>
<dbReference type="EMBL" id="LNKI01000003">
    <property type="protein sequence ID" value="OSG99971.1"/>
    <property type="molecule type" value="Genomic_DNA"/>
</dbReference>
<keyword evidence="1" id="KW-0378">Hydrolase</keyword>
<dbReference type="InterPro" id="IPR025332">
    <property type="entry name" value="DUF4238"/>
</dbReference>
<keyword evidence="1" id="KW-0067">ATP-binding</keyword>
<dbReference type="Pfam" id="PF14022">
    <property type="entry name" value="DUF4238"/>
    <property type="match status" value="1"/>
</dbReference>
<dbReference type="EMBL" id="LNKH01000007">
    <property type="protein sequence ID" value="OSG96524.1"/>
    <property type="molecule type" value="Genomic_DNA"/>
</dbReference>
<evidence type="ECO:0000313" key="3">
    <source>
        <dbReference type="Proteomes" id="UP000193208"/>
    </source>
</evidence>
<dbReference type="Proteomes" id="UP000193208">
    <property type="component" value="Unassembled WGS sequence"/>
</dbReference>
<accession>A0A1X2ZQ77</accession>
<evidence type="ECO:0000313" key="4">
    <source>
        <dbReference type="Proteomes" id="UP000193905"/>
    </source>
</evidence>
<comment type="caution">
    <text evidence="1">The sequence shown here is derived from an EMBL/GenBank/DDBJ whole genome shotgun (WGS) entry which is preliminary data.</text>
</comment>
<dbReference type="AlphaFoldDB" id="A0A1X2ZQ77"/>
<evidence type="ECO:0000313" key="2">
    <source>
        <dbReference type="EMBL" id="OSG99971.1"/>
    </source>
</evidence>
<name>A0A1X2ZQ77_BIFAD</name>
<organism evidence="1 4">
    <name type="scientific">Bifidobacterium adolescentis</name>
    <dbReference type="NCBI Taxonomy" id="1680"/>
    <lineage>
        <taxon>Bacteria</taxon>
        <taxon>Bacillati</taxon>
        <taxon>Actinomycetota</taxon>
        <taxon>Actinomycetes</taxon>
        <taxon>Bifidobacteriales</taxon>
        <taxon>Bifidobacteriaceae</taxon>
        <taxon>Bifidobacterium</taxon>
    </lineage>
</organism>
<reference evidence="3 4" key="1">
    <citation type="journal article" date="2016" name="Sci. Rep.">
        <title>Evaluation of genetic diversity among strains of the human gut commensal Bifidobacterium adolescentis.</title>
        <authorList>
            <person name="Duranti S."/>
            <person name="Milani C."/>
            <person name="Lugli G.A."/>
            <person name="Mancabelli L."/>
            <person name="Turroni F."/>
            <person name="Ferrario C."/>
            <person name="Mangifesta M."/>
            <person name="Viappiani A."/>
            <person name="Sanchez B."/>
            <person name="Margolles A."/>
            <person name="van Sinderen D."/>
            <person name="Ventura M."/>
        </authorList>
    </citation>
    <scope>NUCLEOTIDE SEQUENCE [LARGE SCALE GENOMIC DNA]</scope>
    <source>
        <strain evidence="1 4">AL46-2</strain>
        <strain evidence="2 3">AL46-7</strain>
    </source>
</reference>
<evidence type="ECO:0000313" key="1">
    <source>
        <dbReference type="EMBL" id="OSG96524.1"/>
    </source>
</evidence>
<keyword evidence="1" id="KW-0547">Nucleotide-binding</keyword>
<dbReference type="RefSeq" id="WP_035010860.1">
    <property type="nucleotide sequence ID" value="NZ_CP187537.1"/>
</dbReference>
<keyword evidence="1" id="KW-0347">Helicase</keyword>
<dbReference type="GO" id="GO:0004386">
    <property type="term" value="F:helicase activity"/>
    <property type="evidence" value="ECO:0007669"/>
    <property type="project" value="UniProtKB-KW"/>
</dbReference>
<sequence length="375" mass="42852">MSKLPGKMTRKQHWVPRFYLRHFADSSGQLHAYSRQKGSFFRTNCENLCSMRDLYEVEHADATGDATDRFYAQNLIEVKLSELESRIAPLYDRFLERQKEDRCEDEGYSDGKAAVCELAANIIVRHPISMRVDKKWSRETAEELLRNVHLTPYELGLLDWSDWRGDSQAVVELAAAATMLFSNDDIVPVNRIRKAFFEKSFSILRAPVGSGFVTTSMPMFIIGPENDSYDFHLAYMPLSSEYAAVFSDDPLFPPFARLGFSGVEFMNRLLLLNCEHWDVAISRGSGPLEHAVRDWSQANSAEFMHEMFTRDGRELSLDTVIYDRSKKKGQTMIDTIDRGCLEGGCLDDEDLRIIFEHLLGRRRQGPGTLKGQAAY</sequence>